<proteinExistence type="predicted"/>
<evidence type="ECO:0000256" key="1">
    <source>
        <dbReference type="SAM" id="MobiDB-lite"/>
    </source>
</evidence>
<protein>
    <submittedName>
        <fullName evidence="2">Uncharacterized protein</fullName>
    </submittedName>
</protein>
<organism evidence="2">
    <name type="scientific">Arundo donax</name>
    <name type="common">Giant reed</name>
    <name type="synonym">Donax arundinaceus</name>
    <dbReference type="NCBI Taxonomy" id="35708"/>
    <lineage>
        <taxon>Eukaryota</taxon>
        <taxon>Viridiplantae</taxon>
        <taxon>Streptophyta</taxon>
        <taxon>Embryophyta</taxon>
        <taxon>Tracheophyta</taxon>
        <taxon>Spermatophyta</taxon>
        <taxon>Magnoliopsida</taxon>
        <taxon>Liliopsida</taxon>
        <taxon>Poales</taxon>
        <taxon>Poaceae</taxon>
        <taxon>PACMAD clade</taxon>
        <taxon>Arundinoideae</taxon>
        <taxon>Arundineae</taxon>
        <taxon>Arundo</taxon>
    </lineage>
</organism>
<evidence type="ECO:0000313" key="2">
    <source>
        <dbReference type="EMBL" id="JAE28161.1"/>
    </source>
</evidence>
<sequence>MKSNCGPEGIMGEVKIPNQVPTSIK</sequence>
<dbReference type="EMBL" id="GBRH01169735">
    <property type="protein sequence ID" value="JAE28161.1"/>
    <property type="molecule type" value="Transcribed_RNA"/>
</dbReference>
<reference evidence="2" key="1">
    <citation type="submission" date="2014-09" db="EMBL/GenBank/DDBJ databases">
        <authorList>
            <person name="Magalhaes I.L.F."/>
            <person name="Oliveira U."/>
            <person name="Santos F.R."/>
            <person name="Vidigal T.H.D.A."/>
            <person name="Brescovit A.D."/>
            <person name="Santos A.J."/>
        </authorList>
    </citation>
    <scope>NUCLEOTIDE SEQUENCE</scope>
    <source>
        <tissue evidence="2">Shoot tissue taken approximately 20 cm above the soil surface</tissue>
    </source>
</reference>
<reference evidence="2" key="2">
    <citation type="journal article" date="2015" name="Data Brief">
        <title>Shoot transcriptome of the giant reed, Arundo donax.</title>
        <authorList>
            <person name="Barrero R.A."/>
            <person name="Guerrero F.D."/>
            <person name="Moolhuijzen P."/>
            <person name="Goolsby J.A."/>
            <person name="Tidwell J."/>
            <person name="Bellgard S.E."/>
            <person name="Bellgard M.I."/>
        </authorList>
    </citation>
    <scope>NUCLEOTIDE SEQUENCE</scope>
    <source>
        <tissue evidence="2">Shoot tissue taken approximately 20 cm above the soil surface</tissue>
    </source>
</reference>
<accession>A0A0A9H001</accession>
<feature type="region of interest" description="Disordered" evidence="1">
    <location>
        <begin position="1"/>
        <end position="25"/>
    </location>
</feature>
<dbReference type="AlphaFoldDB" id="A0A0A9H001"/>
<name>A0A0A9H001_ARUDO</name>